<evidence type="ECO:0000313" key="2">
    <source>
        <dbReference type="Proteomes" id="UP000295531"/>
    </source>
</evidence>
<comment type="caution">
    <text evidence="1">The sequence shown here is derived from an EMBL/GenBank/DDBJ whole genome shotgun (WGS) entry which is preliminary data.</text>
</comment>
<evidence type="ECO:0008006" key="3">
    <source>
        <dbReference type="Google" id="ProtNLM"/>
    </source>
</evidence>
<organism evidence="1 2">
    <name type="scientific">Idiomarina aquatica</name>
    <dbReference type="NCBI Taxonomy" id="1327752"/>
    <lineage>
        <taxon>Bacteria</taxon>
        <taxon>Pseudomonadati</taxon>
        <taxon>Pseudomonadota</taxon>
        <taxon>Gammaproteobacteria</taxon>
        <taxon>Alteromonadales</taxon>
        <taxon>Idiomarinaceae</taxon>
        <taxon>Idiomarina</taxon>
    </lineage>
</organism>
<accession>A0A4R6NZJ6</accession>
<sequence>MANNLMISYDLNSPGQDYDAVISRIQSLGNWAKVHKSLWYVNSNYSAAQAADLVWGKMDRNDQLIVIDTTNNNANWYNLSDEVSGFIRQYWQR</sequence>
<protein>
    <recommendedName>
        <fullName evidence="3">CRISPR-associated protein Cas2</fullName>
    </recommendedName>
</protein>
<name>A0A4R6NZJ6_9GAMM</name>
<dbReference type="Proteomes" id="UP000295531">
    <property type="component" value="Unassembled WGS sequence"/>
</dbReference>
<keyword evidence="2" id="KW-1185">Reference proteome</keyword>
<reference evidence="1 2" key="1">
    <citation type="submission" date="2019-03" db="EMBL/GenBank/DDBJ databases">
        <title>Freshwater and sediment microbial communities from various areas in North America, analyzing microbe dynamics in response to fracking.</title>
        <authorList>
            <person name="Lamendella R."/>
        </authorList>
    </citation>
    <scope>NUCLEOTIDE SEQUENCE [LARGE SCALE GENOMIC DNA]</scope>
    <source>
        <strain evidence="1 2">18_TX</strain>
    </source>
</reference>
<dbReference type="AlphaFoldDB" id="A0A4R6NZJ6"/>
<dbReference type="EMBL" id="SNXI01000015">
    <property type="protein sequence ID" value="TDP30768.1"/>
    <property type="molecule type" value="Genomic_DNA"/>
</dbReference>
<dbReference type="RefSeq" id="WP_133540317.1">
    <property type="nucleotide sequence ID" value="NZ_SNXI01000015.1"/>
</dbReference>
<dbReference type="OrthoDB" id="2656750at2"/>
<evidence type="ECO:0000313" key="1">
    <source>
        <dbReference type="EMBL" id="TDP30768.1"/>
    </source>
</evidence>
<gene>
    <name evidence="1" type="ORF">DEU29_11551</name>
</gene>
<proteinExistence type="predicted"/>